<proteinExistence type="predicted"/>
<evidence type="ECO:0000313" key="2">
    <source>
        <dbReference type="EMBL" id="JAI03828.1"/>
    </source>
</evidence>
<dbReference type="AlphaFoldDB" id="A0A0E9XM75"/>
<sequence length="85" mass="10278">MHCEYSSPTVYRGQLLTRIYTHTHIHYENHTKLRLRLLSVFFFTRILLLYIPWLHFDYHKDVKNCIHNCGRECTNGLTLMYSTDS</sequence>
<organism evidence="2">
    <name type="scientific">Anguilla anguilla</name>
    <name type="common">European freshwater eel</name>
    <name type="synonym">Muraena anguilla</name>
    <dbReference type="NCBI Taxonomy" id="7936"/>
    <lineage>
        <taxon>Eukaryota</taxon>
        <taxon>Metazoa</taxon>
        <taxon>Chordata</taxon>
        <taxon>Craniata</taxon>
        <taxon>Vertebrata</taxon>
        <taxon>Euteleostomi</taxon>
        <taxon>Actinopterygii</taxon>
        <taxon>Neopterygii</taxon>
        <taxon>Teleostei</taxon>
        <taxon>Anguilliformes</taxon>
        <taxon>Anguillidae</taxon>
        <taxon>Anguilla</taxon>
    </lineage>
</organism>
<dbReference type="EMBL" id="GBXM01004750">
    <property type="protein sequence ID" value="JAI03828.1"/>
    <property type="molecule type" value="Transcribed_RNA"/>
</dbReference>
<keyword evidence="1" id="KW-1133">Transmembrane helix</keyword>
<name>A0A0E9XM75_ANGAN</name>
<accession>A0A0E9XM75</accession>
<reference evidence="2" key="1">
    <citation type="submission" date="2014-11" db="EMBL/GenBank/DDBJ databases">
        <authorList>
            <person name="Amaro Gonzalez C."/>
        </authorList>
    </citation>
    <scope>NUCLEOTIDE SEQUENCE</scope>
</reference>
<reference evidence="2" key="2">
    <citation type="journal article" date="2015" name="Fish Shellfish Immunol.">
        <title>Early steps in the European eel (Anguilla anguilla)-Vibrio vulnificus interaction in the gills: Role of the RtxA13 toxin.</title>
        <authorList>
            <person name="Callol A."/>
            <person name="Pajuelo D."/>
            <person name="Ebbesson L."/>
            <person name="Teles M."/>
            <person name="MacKenzie S."/>
            <person name="Amaro C."/>
        </authorList>
    </citation>
    <scope>NUCLEOTIDE SEQUENCE</scope>
</reference>
<feature type="transmembrane region" description="Helical" evidence="1">
    <location>
        <begin position="35"/>
        <end position="53"/>
    </location>
</feature>
<evidence type="ECO:0000256" key="1">
    <source>
        <dbReference type="SAM" id="Phobius"/>
    </source>
</evidence>
<keyword evidence="1" id="KW-0812">Transmembrane</keyword>
<protein>
    <submittedName>
        <fullName evidence="2">Uncharacterized protein</fullName>
    </submittedName>
</protein>
<keyword evidence="1" id="KW-0472">Membrane</keyword>